<evidence type="ECO:0000256" key="1">
    <source>
        <dbReference type="SAM" id="Phobius"/>
    </source>
</evidence>
<keyword evidence="3" id="KW-1185">Reference proteome</keyword>
<organism evidence="2 3">
    <name type="scientific">Folsomia candida</name>
    <name type="common">Springtail</name>
    <dbReference type="NCBI Taxonomy" id="158441"/>
    <lineage>
        <taxon>Eukaryota</taxon>
        <taxon>Metazoa</taxon>
        <taxon>Ecdysozoa</taxon>
        <taxon>Arthropoda</taxon>
        <taxon>Hexapoda</taxon>
        <taxon>Collembola</taxon>
        <taxon>Entomobryomorpha</taxon>
        <taxon>Isotomoidea</taxon>
        <taxon>Isotomidae</taxon>
        <taxon>Proisotominae</taxon>
        <taxon>Folsomia</taxon>
    </lineage>
</organism>
<comment type="caution">
    <text evidence="2">The sequence shown here is derived from an EMBL/GenBank/DDBJ whole genome shotgun (WGS) entry which is preliminary data.</text>
</comment>
<proteinExistence type="predicted"/>
<evidence type="ECO:0000313" key="2">
    <source>
        <dbReference type="EMBL" id="OXA38777.1"/>
    </source>
</evidence>
<dbReference type="AlphaFoldDB" id="A0A226D228"/>
<name>A0A226D228_FOLCA</name>
<feature type="transmembrane region" description="Helical" evidence="1">
    <location>
        <begin position="214"/>
        <end position="235"/>
    </location>
</feature>
<keyword evidence="1" id="KW-1133">Transmembrane helix</keyword>
<reference evidence="2 3" key="1">
    <citation type="submission" date="2015-12" db="EMBL/GenBank/DDBJ databases">
        <title>The genome of Folsomia candida.</title>
        <authorList>
            <person name="Faddeeva A."/>
            <person name="Derks M.F."/>
            <person name="Anvar Y."/>
            <person name="Smit S."/>
            <person name="Van Straalen N."/>
            <person name="Roelofs D."/>
        </authorList>
    </citation>
    <scope>NUCLEOTIDE SEQUENCE [LARGE SCALE GENOMIC DNA]</scope>
    <source>
        <strain evidence="2 3">VU population</strain>
        <tissue evidence="2">Whole body</tissue>
    </source>
</reference>
<dbReference type="Proteomes" id="UP000198287">
    <property type="component" value="Unassembled WGS sequence"/>
</dbReference>
<accession>A0A226D228</accession>
<dbReference type="EMBL" id="LNIX01000043">
    <property type="protein sequence ID" value="OXA38777.1"/>
    <property type="molecule type" value="Genomic_DNA"/>
</dbReference>
<keyword evidence="1" id="KW-0812">Transmembrane</keyword>
<evidence type="ECO:0000313" key="3">
    <source>
        <dbReference type="Proteomes" id="UP000198287"/>
    </source>
</evidence>
<protein>
    <submittedName>
        <fullName evidence="2">Uncharacterized protein</fullName>
    </submittedName>
</protein>
<sequence>MLNIRTLLVDPFGKPVPYKRRQVVAMRVSAFPNPTEVKYLAQNALDNPRERLEVARYFFLWTEDSDETFLLCIICGDRREIRVLNDSSLTSNVQKYYPQRVLNVMHVVATSYNTAYPDFCTIPKHLIEQEVKFNLIAAVLREVYCHKNVSLRFDKTKEYLKFPIVSNDEPSKKMQFDQMEAVVIPETSSTTFLTCWAEETYSWEIYFLPFDPYLWIWLMFTVVTISIFFTGITHVKTSSLQNQFIFNFISVFSSLFEKKCRNSTPFSKPIRRPTSHRCLGASIHPFHPILHFPPNFLSAIATPEKVRNLFRRPNSPVLLLPTREKLFLSDQRDNGVHR</sequence>
<gene>
    <name evidence="2" type="ORF">Fcan01_26429</name>
</gene>
<keyword evidence="1" id="KW-0472">Membrane</keyword>